<name>A0A7Y7B2D2_STRMO</name>
<dbReference type="InterPro" id="IPR050248">
    <property type="entry name" value="Polysacc_deacetylase_ArnD"/>
</dbReference>
<dbReference type="GO" id="GO:0005975">
    <property type="term" value="P:carbohydrate metabolic process"/>
    <property type="evidence" value="ECO:0007669"/>
    <property type="project" value="InterPro"/>
</dbReference>
<dbReference type="InterPro" id="IPR002509">
    <property type="entry name" value="NODB_dom"/>
</dbReference>
<accession>A0A7Y7B2D2</accession>
<evidence type="ECO:0000259" key="5">
    <source>
        <dbReference type="PROSITE" id="PS51677"/>
    </source>
</evidence>
<keyword evidence="4" id="KW-0732">Signal</keyword>
<evidence type="ECO:0000256" key="1">
    <source>
        <dbReference type="ARBA" id="ARBA00022723"/>
    </source>
</evidence>
<comment type="caution">
    <text evidence="6">The sequence shown here is derived from an EMBL/GenBank/DDBJ whole genome shotgun (WGS) entry which is preliminary data.</text>
</comment>
<dbReference type="CDD" id="cd10917">
    <property type="entry name" value="CE4_NodB_like_6s_7s"/>
    <property type="match status" value="1"/>
</dbReference>
<proteinExistence type="predicted"/>
<dbReference type="InterPro" id="IPR011330">
    <property type="entry name" value="Glyco_hydro/deAcase_b/a-brl"/>
</dbReference>
<evidence type="ECO:0000256" key="3">
    <source>
        <dbReference type="SAM" id="MobiDB-lite"/>
    </source>
</evidence>
<dbReference type="AlphaFoldDB" id="A0A7Y7B2D2"/>
<feature type="region of interest" description="Disordered" evidence="3">
    <location>
        <begin position="1"/>
        <end position="25"/>
    </location>
</feature>
<evidence type="ECO:0000313" key="7">
    <source>
        <dbReference type="Proteomes" id="UP000587462"/>
    </source>
</evidence>
<sequence>MSGYRAALRRGSGRHRRRRRPPVKSAAAVTVLVTCSAFAAASLDDPPPECSKKGPGAACSGRNAQRAAGIRRTGGPDDAPRNGSDQNAVEPDVVYDRERCGNTSNRILLTLDDWPYNDPDRAVRVGAQLQSQGIRAAFFLINQFAAKYPQIVATLRQQGHWVANHSFSHAKLSSLSEQALKDEIAGGLPSNMLRPPYGDAGEREQDIAADMGYRLCNWTIDTHDWEKPGGSFTSVDAIRTNVRNATPEEKHNGVILGHLFSNFPDALPGIIGDLHDQGYHLCRNTGPVGDRVPYPLQC</sequence>
<dbReference type="GO" id="GO:0046872">
    <property type="term" value="F:metal ion binding"/>
    <property type="evidence" value="ECO:0007669"/>
    <property type="project" value="UniProtKB-KW"/>
</dbReference>
<dbReference type="Gene3D" id="3.20.20.370">
    <property type="entry name" value="Glycoside hydrolase/deacetylase"/>
    <property type="match status" value="1"/>
</dbReference>
<feature type="chain" id="PRO_5030906438" evidence="4">
    <location>
        <begin position="40"/>
        <end position="298"/>
    </location>
</feature>
<dbReference type="PANTHER" id="PTHR10587:SF133">
    <property type="entry name" value="CHITIN DEACETYLASE 1-RELATED"/>
    <property type="match status" value="1"/>
</dbReference>
<dbReference type="PANTHER" id="PTHR10587">
    <property type="entry name" value="GLYCOSYL TRANSFERASE-RELATED"/>
    <property type="match status" value="1"/>
</dbReference>
<evidence type="ECO:0000256" key="2">
    <source>
        <dbReference type="ARBA" id="ARBA00022801"/>
    </source>
</evidence>
<dbReference type="GO" id="GO:0016020">
    <property type="term" value="C:membrane"/>
    <property type="evidence" value="ECO:0007669"/>
    <property type="project" value="TreeGrafter"/>
</dbReference>
<feature type="region of interest" description="Disordered" evidence="3">
    <location>
        <begin position="43"/>
        <end position="90"/>
    </location>
</feature>
<evidence type="ECO:0000256" key="4">
    <source>
        <dbReference type="SAM" id="SignalP"/>
    </source>
</evidence>
<keyword evidence="2" id="KW-0378">Hydrolase</keyword>
<dbReference type="GO" id="GO:0016810">
    <property type="term" value="F:hydrolase activity, acting on carbon-nitrogen (but not peptide) bonds"/>
    <property type="evidence" value="ECO:0007669"/>
    <property type="project" value="InterPro"/>
</dbReference>
<feature type="signal peptide" evidence="4">
    <location>
        <begin position="1"/>
        <end position="39"/>
    </location>
</feature>
<reference evidence="6 7" key="1">
    <citation type="submission" date="2020-04" db="EMBL/GenBank/DDBJ databases">
        <title>Draft Genome Sequence of Streptomyces morookaense DSM 40503, an 8-azaguanine-producing strain.</title>
        <authorList>
            <person name="Qi J."/>
            <person name="Gao J.-M."/>
        </authorList>
    </citation>
    <scope>NUCLEOTIDE SEQUENCE [LARGE SCALE GENOMIC DNA]</scope>
    <source>
        <strain evidence="6 7">DSM 40503</strain>
    </source>
</reference>
<protein>
    <submittedName>
        <fullName evidence="6">Polysaccharide deacetylase family protein</fullName>
    </submittedName>
</protein>
<gene>
    <name evidence="6" type="ORF">HG542_06790</name>
</gene>
<dbReference type="EMBL" id="JABBXF010000012">
    <property type="protein sequence ID" value="NVK77366.1"/>
    <property type="molecule type" value="Genomic_DNA"/>
</dbReference>
<dbReference type="SUPFAM" id="SSF88713">
    <property type="entry name" value="Glycoside hydrolase/deacetylase"/>
    <property type="match status" value="1"/>
</dbReference>
<evidence type="ECO:0000313" key="6">
    <source>
        <dbReference type="EMBL" id="NVK77366.1"/>
    </source>
</evidence>
<dbReference type="Pfam" id="PF01522">
    <property type="entry name" value="Polysacc_deac_1"/>
    <property type="match status" value="1"/>
</dbReference>
<keyword evidence="1" id="KW-0479">Metal-binding</keyword>
<feature type="domain" description="NodB homology" evidence="5">
    <location>
        <begin position="105"/>
        <end position="282"/>
    </location>
</feature>
<dbReference type="Proteomes" id="UP000587462">
    <property type="component" value="Unassembled WGS sequence"/>
</dbReference>
<organism evidence="6 7">
    <name type="scientific">Streptomyces morookaense</name>
    <name type="common">Streptoverticillium morookaense</name>
    <dbReference type="NCBI Taxonomy" id="1970"/>
    <lineage>
        <taxon>Bacteria</taxon>
        <taxon>Bacillati</taxon>
        <taxon>Actinomycetota</taxon>
        <taxon>Actinomycetes</taxon>
        <taxon>Kitasatosporales</taxon>
        <taxon>Streptomycetaceae</taxon>
        <taxon>Streptomyces</taxon>
    </lineage>
</organism>
<feature type="compositionally biased region" description="Basic residues" evidence="3">
    <location>
        <begin position="7"/>
        <end position="22"/>
    </location>
</feature>
<dbReference type="PROSITE" id="PS51677">
    <property type="entry name" value="NODB"/>
    <property type="match status" value="1"/>
</dbReference>
<dbReference type="RefSeq" id="WP_171079160.1">
    <property type="nucleotide sequence ID" value="NZ_BNBU01000003.1"/>
</dbReference>
<keyword evidence="7" id="KW-1185">Reference proteome</keyword>